<feature type="domain" description="Response regulatory" evidence="2">
    <location>
        <begin position="3"/>
        <end position="129"/>
    </location>
</feature>
<gene>
    <name evidence="3" type="ORF">ACFOWS_08605</name>
</gene>
<dbReference type="SMART" id="SM00448">
    <property type="entry name" value="REC"/>
    <property type="match status" value="1"/>
</dbReference>
<comment type="caution">
    <text evidence="3">The sequence shown here is derived from an EMBL/GenBank/DDBJ whole genome shotgun (WGS) entry which is preliminary data.</text>
</comment>
<dbReference type="Proteomes" id="UP001595841">
    <property type="component" value="Unassembled WGS sequence"/>
</dbReference>
<dbReference type="InterPro" id="IPR011006">
    <property type="entry name" value="CheY-like_superfamily"/>
</dbReference>
<dbReference type="EMBL" id="JBHSCL010000004">
    <property type="protein sequence ID" value="MFC4220191.1"/>
    <property type="molecule type" value="Genomic_DNA"/>
</dbReference>
<reference evidence="4" key="1">
    <citation type="journal article" date="2019" name="Int. J. Syst. Evol. Microbiol.">
        <title>The Global Catalogue of Microorganisms (GCM) 10K type strain sequencing project: providing services to taxonomists for standard genome sequencing and annotation.</title>
        <authorList>
            <consortium name="The Broad Institute Genomics Platform"/>
            <consortium name="The Broad Institute Genome Sequencing Center for Infectious Disease"/>
            <person name="Wu L."/>
            <person name="Ma J."/>
        </authorList>
    </citation>
    <scope>NUCLEOTIDE SEQUENCE [LARGE SCALE GENOMIC DNA]</scope>
    <source>
        <strain evidence="4">CGMCC 1.15774</strain>
    </source>
</reference>
<dbReference type="PANTHER" id="PTHR44520:SF2">
    <property type="entry name" value="RESPONSE REGULATOR RCP1"/>
    <property type="match status" value="1"/>
</dbReference>
<name>A0ABV8PMA5_9FLAO</name>
<feature type="modified residue" description="4-aspartylphosphate" evidence="1">
    <location>
        <position position="59"/>
    </location>
</feature>
<dbReference type="SUPFAM" id="SSF52172">
    <property type="entry name" value="CheY-like"/>
    <property type="match status" value="1"/>
</dbReference>
<dbReference type="Pfam" id="PF00072">
    <property type="entry name" value="Response_reg"/>
    <property type="match status" value="1"/>
</dbReference>
<dbReference type="PROSITE" id="PS50110">
    <property type="entry name" value="RESPONSE_REGULATORY"/>
    <property type="match status" value="1"/>
</dbReference>
<evidence type="ECO:0000313" key="3">
    <source>
        <dbReference type="EMBL" id="MFC4220191.1"/>
    </source>
</evidence>
<dbReference type="RefSeq" id="WP_379763536.1">
    <property type="nucleotide sequence ID" value="NZ_JBHSCL010000004.1"/>
</dbReference>
<evidence type="ECO:0000256" key="1">
    <source>
        <dbReference type="PROSITE-ProRule" id="PRU00169"/>
    </source>
</evidence>
<accession>A0ABV8PMA5</accession>
<sequence length="132" mass="14879">MKSILLVDDDETTNLVNSFFIRQLDSSLKVNNVNNGKEAIAFLEKASPSEDLPCLLLLDVNMSVMNGWEFLDVYTEKFGGRFEKDVVIVVLTSMDIDDNAMAMTHPSVAEMIQKPLSDIKFRALVTKHFFSD</sequence>
<organism evidence="3 4">
    <name type="scientific">Flagellimonas marina</name>
    <dbReference type="NCBI Taxonomy" id="1775168"/>
    <lineage>
        <taxon>Bacteria</taxon>
        <taxon>Pseudomonadati</taxon>
        <taxon>Bacteroidota</taxon>
        <taxon>Flavobacteriia</taxon>
        <taxon>Flavobacteriales</taxon>
        <taxon>Flavobacteriaceae</taxon>
        <taxon>Flagellimonas</taxon>
    </lineage>
</organism>
<keyword evidence="1" id="KW-0597">Phosphoprotein</keyword>
<protein>
    <submittedName>
        <fullName evidence="3">Response regulator</fullName>
    </submittedName>
</protein>
<evidence type="ECO:0000259" key="2">
    <source>
        <dbReference type="PROSITE" id="PS50110"/>
    </source>
</evidence>
<proteinExistence type="predicted"/>
<dbReference type="InterPro" id="IPR001789">
    <property type="entry name" value="Sig_transdc_resp-reg_receiver"/>
</dbReference>
<dbReference type="PANTHER" id="PTHR44520">
    <property type="entry name" value="RESPONSE REGULATOR RCP1-RELATED"/>
    <property type="match status" value="1"/>
</dbReference>
<keyword evidence="4" id="KW-1185">Reference proteome</keyword>
<evidence type="ECO:0000313" key="4">
    <source>
        <dbReference type="Proteomes" id="UP001595841"/>
    </source>
</evidence>
<dbReference type="Gene3D" id="3.40.50.2300">
    <property type="match status" value="1"/>
</dbReference>
<dbReference type="InterPro" id="IPR052893">
    <property type="entry name" value="TCS_response_regulator"/>
</dbReference>